<keyword evidence="5" id="KW-1185">Reference proteome</keyword>
<dbReference type="InterPro" id="IPR017293">
    <property type="entry name" value="N-acetylmuramoyl-L-ala_amidase"/>
</dbReference>
<name>A0A0R1ZM13_9LACO</name>
<sequence length="438" mass="46663">MKKSLHLKKLPLFIVTVALLGISLATTTVLAGTKTLTVNASVLNIRRGPGLAYDVMGQSQSGAKLNVIAERNSWYEVRLAGNKVGWVASWLVNSDDANTNAAKVARVTSRVNVRKYASTSATLLGALNPGASVKVVYSQGDWSQIVYSDTAAWVSTKYLELTGQTTTVTSTQTAVSKANTATQIKVKTNTNTHLRQAGGINAAIVENLSKGAELTVLNQDGDWFHVRAADGKTGYIANWVVSTPSDGKSSKAATSLNEATIVLDAGHGGSDPGASSTAGEKEKTYTLETVDAIATQLRAAGANVVLTRSSDQYVDLAQRPVIAANVNADAFISIHFDSSPESNTAEGHTTYYYTKSKDYTLATYLSTSLANLSTASRGTSFGNFEVIRDNKQPSVLIELGYINDDDDFQKLSSSTYQHQAAIDIVNGLTKYFAAGNHR</sequence>
<dbReference type="GO" id="GO:0009253">
    <property type="term" value="P:peptidoglycan catabolic process"/>
    <property type="evidence" value="ECO:0007669"/>
    <property type="project" value="InterPro"/>
</dbReference>
<feature type="domain" description="SH3b" evidence="3">
    <location>
        <begin position="102"/>
        <end position="163"/>
    </location>
</feature>
<dbReference type="PANTHER" id="PTHR30404:SF7">
    <property type="entry name" value="CELL WALL AMIDASE LYTH-RELATED"/>
    <property type="match status" value="1"/>
</dbReference>
<evidence type="ECO:0000256" key="1">
    <source>
        <dbReference type="ARBA" id="ARBA00022801"/>
    </source>
</evidence>
<dbReference type="SMART" id="SM00287">
    <property type="entry name" value="SH3b"/>
    <property type="match status" value="3"/>
</dbReference>
<dbReference type="PANTHER" id="PTHR30404">
    <property type="entry name" value="N-ACETYLMURAMOYL-L-ALANINE AMIDASE"/>
    <property type="match status" value="1"/>
</dbReference>
<dbReference type="GO" id="GO:0071555">
    <property type="term" value="P:cell wall organization"/>
    <property type="evidence" value="ECO:0007669"/>
    <property type="project" value="UniProtKB-KW"/>
</dbReference>
<dbReference type="Proteomes" id="UP000051679">
    <property type="component" value="Unassembled WGS sequence"/>
</dbReference>
<evidence type="ECO:0000313" key="5">
    <source>
        <dbReference type="Proteomes" id="UP000051679"/>
    </source>
</evidence>
<protein>
    <submittedName>
        <fullName evidence="4">N-acetylmuramoyl-L-alanine amidase</fullName>
    </submittedName>
</protein>
<dbReference type="Pfam" id="PF08239">
    <property type="entry name" value="SH3_3"/>
    <property type="match status" value="3"/>
</dbReference>
<organism evidence="4 5">
    <name type="scientific">Lacticaseibacillus sharpeae JCM 1186 = DSM 20505</name>
    <dbReference type="NCBI Taxonomy" id="1291052"/>
    <lineage>
        <taxon>Bacteria</taxon>
        <taxon>Bacillati</taxon>
        <taxon>Bacillota</taxon>
        <taxon>Bacilli</taxon>
        <taxon>Lactobacillales</taxon>
        <taxon>Lactobacillaceae</taxon>
        <taxon>Lacticaseibacillus</taxon>
    </lineage>
</organism>
<dbReference type="InterPro" id="IPR050695">
    <property type="entry name" value="N-acetylmuramoyl_amidase_3"/>
</dbReference>
<dbReference type="STRING" id="1291052.FC18_GL000867"/>
<keyword evidence="1" id="KW-0378">Hydrolase</keyword>
<dbReference type="RefSeq" id="WP_054676311.1">
    <property type="nucleotide sequence ID" value="NZ_AYYO01000010.1"/>
</dbReference>
<evidence type="ECO:0000256" key="2">
    <source>
        <dbReference type="ARBA" id="ARBA00023316"/>
    </source>
</evidence>
<dbReference type="GO" id="GO:0008745">
    <property type="term" value="F:N-acetylmuramoyl-L-alanine amidase activity"/>
    <property type="evidence" value="ECO:0007669"/>
    <property type="project" value="InterPro"/>
</dbReference>
<feature type="domain" description="SH3b" evidence="3">
    <location>
        <begin position="182"/>
        <end position="244"/>
    </location>
</feature>
<dbReference type="EMBL" id="AYYO01000010">
    <property type="protein sequence ID" value="KRM56080.1"/>
    <property type="molecule type" value="Genomic_DNA"/>
</dbReference>
<gene>
    <name evidence="4" type="ORF">FC18_GL000867</name>
</gene>
<dbReference type="PATRIC" id="fig|1291052.5.peg.883"/>
<dbReference type="Gene3D" id="3.40.630.40">
    <property type="entry name" value="Zn-dependent exopeptidases"/>
    <property type="match status" value="1"/>
</dbReference>
<dbReference type="OrthoDB" id="9806267at2"/>
<dbReference type="CDD" id="cd02696">
    <property type="entry name" value="MurNAc-LAA"/>
    <property type="match status" value="1"/>
</dbReference>
<keyword evidence="2" id="KW-0961">Cell wall biogenesis/degradation</keyword>
<dbReference type="PROSITE" id="PS51781">
    <property type="entry name" value="SH3B"/>
    <property type="match status" value="3"/>
</dbReference>
<proteinExistence type="predicted"/>
<reference evidence="4 5" key="1">
    <citation type="journal article" date="2015" name="Genome Announc.">
        <title>Expanding the biotechnology potential of lactobacilli through comparative genomics of 213 strains and associated genera.</title>
        <authorList>
            <person name="Sun Z."/>
            <person name="Harris H.M."/>
            <person name="McCann A."/>
            <person name="Guo C."/>
            <person name="Argimon S."/>
            <person name="Zhang W."/>
            <person name="Yang X."/>
            <person name="Jeffery I.B."/>
            <person name="Cooney J.C."/>
            <person name="Kagawa T.F."/>
            <person name="Liu W."/>
            <person name="Song Y."/>
            <person name="Salvetti E."/>
            <person name="Wrobel A."/>
            <person name="Rasinkangas P."/>
            <person name="Parkhill J."/>
            <person name="Rea M.C."/>
            <person name="O'Sullivan O."/>
            <person name="Ritari J."/>
            <person name="Douillard F.P."/>
            <person name="Paul Ross R."/>
            <person name="Yang R."/>
            <person name="Briner A.E."/>
            <person name="Felis G.E."/>
            <person name="de Vos W.M."/>
            <person name="Barrangou R."/>
            <person name="Klaenhammer T.R."/>
            <person name="Caufield P.W."/>
            <person name="Cui Y."/>
            <person name="Zhang H."/>
            <person name="O'Toole P.W."/>
        </authorList>
    </citation>
    <scope>NUCLEOTIDE SEQUENCE [LARGE SCALE GENOMIC DNA]</scope>
    <source>
        <strain evidence="4 5">DSM 20505</strain>
    </source>
</reference>
<dbReference type="AlphaFoldDB" id="A0A0R1ZM13"/>
<dbReference type="InterPro" id="IPR003646">
    <property type="entry name" value="SH3-like_bac-type"/>
</dbReference>
<dbReference type="GO" id="GO:0030288">
    <property type="term" value="C:outer membrane-bounded periplasmic space"/>
    <property type="evidence" value="ECO:0007669"/>
    <property type="project" value="TreeGrafter"/>
</dbReference>
<dbReference type="Gene3D" id="2.30.30.40">
    <property type="entry name" value="SH3 Domains"/>
    <property type="match status" value="3"/>
</dbReference>
<dbReference type="InterPro" id="IPR002508">
    <property type="entry name" value="MurNAc-LAA_cat"/>
</dbReference>
<comment type="caution">
    <text evidence="4">The sequence shown here is derived from an EMBL/GenBank/DDBJ whole genome shotgun (WGS) entry which is preliminary data.</text>
</comment>
<feature type="domain" description="SH3b" evidence="3">
    <location>
        <begin position="33"/>
        <end position="95"/>
    </location>
</feature>
<dbReference type="SMART" id="SM00646">
    <property type="entry name" value="Ami_3"/>
    <property type="match status" value="1"/>
</dbReference>
<dbReference type="PIRSF" id="PIRSF037846">
    <property type="entry name" value="Autolysin_YrvJ_prd"/>
    <property type="match status" value="1"/>
</dbReference>
<evidence type="ECO:0000313" key="4">
    <source>
        <dbReference type="EMBL" id="KRM56080.1"/>
    </source>
</evidence>
<dbReference type="Pfam" id="PF01520">
    <property type="entry name" value="Amidase_3"/>
    <property type="match status" value="1"/>
</dbReference>
<evidence type="ECO:0000259" key="3">
    <source>
        <dbReference type="PROSITE" id="PS51781"/>
    </source>
</evidence>
<accession>A0A0R1ZM13</accession>
<dbReference type="SUPFAM" id="SSF53187">
    <property type="entry name" value="Zn-dependent exopeptidases"/>
    <property type="match status" value="1"/>
</dbReference>